<evidence type="ECO:0000259" key="1">
    <source>
        <dbReference type="PROSITE" id="PS51186"/>
    </source>
</evidence>
<accession>A0A4Y3L0C5</accession>
<protein>
    <recommendedName>
        <fullName evidence="1">N-acetyltransferase domain-containing protein</fullName>
    </recommendedName>
</protein>
<evidence type="ECO:0000313" key="3">
    <source>
        <dbReference type="Proteomes" id="UP000317046"/>
    </source>
</evidence>
<feature type="domain" description="N-acetyltransferase" evidence="1">
    <location>
        <begin position="125"/>
        <end position="251"/>
    </location>
</feature>
<sequence length="251" mass="25978">MRRAADRARGLWEVLAGSVSPFPTDGGVAVAVAPDSLLCPPGWVGVVELDGSALVTAPDDATAERVRVLTALGPGSRTDADVVRAHLPVTDVLGPARLAYLDAASLTTVELRTTPAAPAAGDAHPDLRDVVEVDASGPELRTLLDRVEPDDADESGVAELTSPAFALRRAGAVVAVAGFRAWPGDVAHLSVLTAPEVRGHGYGRLVARAATAAALDAGLLPQWRARVEASQRIARSLGYRDLGSQLSVRLG</sequence>
<keyword evidence="3" id="KW-1185">Reference proteome</keyword>
<dbReference type="InterPro" id="IPR027365">
    <property type="entry name" value="GNAT_acetyltra_YdfB-like"/>
</dbReference>
<dbReference type="GO" id="GO:0016747">
    <property type="term" value="F:acyltransferase activity, transferring groups other than amino-acyl groups"/>
    <property type="evidence" value="ECO:0007669"/>
    <property type="project" value="InterPro"/>
</dbReference>
<dbReference type="Gene3D" id="3.40.630.30">
    <property type="match status" value="1"/>
</dbReference>
<dbReference type="AlphaFoldDB" id="A0A4Y3L0C5"/>
<dbReference type="InterPro" id="IPR000182">
    <property type="entry name" value="GNAT_dom"/>
</dbReference>
<proteinExistence type="predicted"/>
<reference evidence="2" key="1">
    <citation type="submission" date="2019-06" db="EMBL/GenBank/DDBJ databases">
        <title>Whole genome shotgun sequence of Cellulomonas cellasea NBRC 3753.</title>
        <authorList>
            <person name="Hosoyama A."/>
            <person name="Uohara A."/>
            <person name="Ohji S."/>
            <person name="Ichikawa N."/>
        </authorList>
    </citation>
    <scope>NUCLEOTIDE SEQUENCE [LARGE SCALE GENOMIC DNA]</scope>
    <source>
        <strain evidence="2">NBRC 3753</strain>
    </source>
</reference>
<gene>
    <name evidence="2" type="ORF">CCE01nite_41700</name>
</gene>
<dbReference type="Proteomes" id="UP000317046">
    <property type="component" value="Unassembled WGS sequence"/>
</dbReference>
<dbReference type="InterPro" id="IPR016181">
    <property type="entry name" value="Acyl_CoA_acyltransferase"/>
</dbReference>
<dbReference type="Pfam" id="PF12746">
    <property type="entry name" value="GNAT_acetyltran"/>
    <property type="match status" value="1"/>
</dbReference>
<organism evidence="2 3">
    <name type="scientific">Cellulomonas cellasea</name>
    <dbReference type="NCBI Taxonomy" id="43670"/>
    <lineage>
        <taxon>Bacteria</taxon>
        <taxon>Bacillati</taxon>
        <taxon>Actinomycetota</taxon>
        <taxon>Actinomycetes</taxon>
        <taxon>Micrococcales</taxon>
        <taxon>Cellulomonadaceae</taxon>
        <taxon>Cellulomonas</taxon>
    </lineage>
</organism>
<dbReference type="SUPFAM" id="SSF55729">
    <property type="entry name" value="Acyl-CoA N-acyltransferases (Nat)"/>
    <property type="match status" value="1"/>
</dbReference>
<dbReference type="EMBL" id="BJLR01000045">
    <property type="protein sequence ID" value="GEA90221.1"/>
    <property type="molecule type" value="Genomic_DNA"/>
</dbReference>
<comment type="caution">
    <text evidence="2">The sequence shown here is derived from an EMBL/GenBank/DDBJ whole genome shotgun (WGS) entry which is preliminary data.</text>
</comment>
<dbReference type="PROSITE" id="PS51186">
    <property type="entry name" value="GNAT"/>
    <property type="match status" value="1"/>
</dbReference>
<name>A0A4Y3L0C5_9CELL</name>
<evidence type="ECO:0000313" key="2">
    <source>
        <dbReference type="EMBL" id="GEA90221.1"/>
    </source>
</evidence>